<dbReference type="EC" id="2.3.1.-" evidence="5"/>
<feature type="transmembrane region" description="Helical" evidence="2">
    <location>
        <begin position="336"/>
        <end position="358"/>
    </location>
</feature>
<organism evidence="5 6">
    <name type="scientific">Thermocrispum agreste</name>
    <dbReference type="NCBI Taxonomy" id="37925"/>
    <lineage>
        <taxon>Bacteria</taxon>
        <taxon>Bacillati</taxon>
        <taxon>Actinomycetota</taxon>
        <taxon>Actinomycetes</taxon>
        <taxon>Pseudonocardiales</taxon>
        <taxon>Pseudonocardiaceae</taxon>
        <taxon>Thermocrispum</taxon>
    </lineage>
</organism>
<dbReference type="GO" id="GO:0016746">
    <property type="term" value="F:acyltransferase activity"/>
    <property type="evidence" value="ECO:0007669"/>
    <property type="project" value="UniProtKB-KW"/>
</dbReference>
<gene>
    <name evidence="5" type="ORF">DIU77_004860</name>
</gene>
<evidence type="ECO:0000259" key="4">
    <source>
        <dbReference type="Pfam" id="PF19040"/>
    </source>
</evidence>
<feature type="transmembrane region" description="Helical" evidence="2">
    <location>
        <begin position="251"/>
        <end position="272"/>
    </location>
</feature>
<dbReference type="EMBL" id="QGUI02000036">
    <property type="protein sequence ID" value="MFO7191552.1"/>
    <property type="molecule type" value="Genomic_DNA"/>
</dbReference>
<comment type="caution">
    <text evidence="5">The sequence shown here is derived from an EMBL/GenBank/DDBJ whole genome shotgun (WGS) entry which is preliminary data.</text>
</comment>
<feature type="transmembrane region" description="Helical" evidence="2">
    <location>
        <begin position="379"/>
        <end position="399"/>
    </location>
</feature>
<feature type="transmembrane region" description="Helical" evidence="2">
    <location>
        <begin position="50"/>
        <end position="74"/>
    </location>
</feature>
<keyword evidence="5" id="KW-0012">Acyltransferase</keyword>
<dbReference type="InterPro" id="IPR043968">
    <property type="entry name" value="SGNH"/>
</dbReference>
<feature type="transmembrane region" description="Helical" evidence="2">
    <location>
        <begin position="169"/>
        <end position="187"/>
    </location>
</feature>
<keyword evidence="2" id="KW-0812">Transmembrane</keyword>
<dbReference type="AlphaFoldDB" id="A0ABD6FEU2"/>
<feature type="domain" description="Acyltransferase 3" evidence="3">
    <location>
        <begin position="29"/>
        <end position="360"/>
    </location>
</feature>
<dbReference type="InterPro" id="IPR002656">
    <property type="entry name" value="Acyl_transf_3_dom"/>
</dbReference>
<evidence type="ECO:0000313" key="5">
    <source>
        <dbReference type="EMBL" id="MFO7191552.1"/>
    </source>
</evidence>
<name>A0ABD6FEU2_9PSEU</name>
<dbReference type="PANTHER" id="PTHR23028:SF53">
    <property type="entry name" value="ACYL_TRANSF_3 DOMAIN-CONTAINING PROTEIN"/>
    <property type="match status" value="1"/>
</dbReference>
<evidence type="ECO:0000256" key="2">
    <source>
        <dbReference type="SAM" id="Phobius"/>
    </source>
</evidence>
<reference evidence="5 6" key="1">
    <citation type="journal article" date="2021" name="BMC Genomics">
        <title>Genome-resolved metagenome and metatranscriptome analyses of thermophilic composting reveal key bacterial players and their metabolic interactions.</title>
        <authorList>
            <person name="Braga L.P.P."/>
            <person name="Pereira R.V."/>
            <person name="Martins L.F."/>
            <person name="Moura L.M.S."/>
            <person name="Sanchez F.B."/>
            <person name="Patane J.S.L."/>
            <person name="da Silva A.M."/>
            <person name="Setubal J.C."/>
        </authorList>
    </citation>
    <scope>NUCLEOTIDE SEQUENCE [LARGE SCALE GENOMIC DNA]</scope>
    <source>
        <strain evidence="5">ZC4RG45</strain>
    </source>
</reference>
<keyword evidence="5" id="KW-0808">Transferase</keyword>
<feature type="transmembrane region" description="Helical" evidence="2">
    <location>
        <begin position="311"/>
        <end position="330"/>
    </location>
</feature>
<feature type="transmembrane region" description="Helical" evidence="2">
    <location>
        <begin position="278"/>
        <end position="299"/>
    </location>
</feature>
<evidence type="ECO:0000259" key="3">
    <source>
        <dbReference type="Pfam" id="PF01757"/>
    </source>
</evidence>
<dbReference type="Pfam" id="PF01757">
    <property type="entry name" value="Acyl_transf_3"/>
    <property type="match status" value="1"/>
</dbReference>
<evidence type="ECO:0000313" key="6">
    <source>
        <dbReference type="Proteomes" id="UP000249324"/>
    </source>
</evidence>
<dbReference type="InterPro" id="IPR050879">
    <property type="entry name" value="Acyltransferase_3"/>
</dbReference>
<feature type="transmembrane region" description="Helical" evidence="2">
    <location>
        <begin position="220"/>
        <end position="239"/>
    </location>
</feature>
<feature type="transmembrane region" description="Helical" evidence="2">
    <location>
        <begin position="194"/>
        <end position="214"/>
    </location>
</feature>
<dbReference type="Proteomes" id="UP000249324">
    <property type="component" value="Unassembled WGS sequence"/>
</dbReference>
<feature type="transmembrane region" description="Helical" evidence="2">
    <location>
        <begin position="95"/>
        <end position="115"/>
    </location>
</feature>
<keyword evidence="2" id="KW-0472">Membrane</keyword>
<feature type="region of interest" description="Disordered" evidence="1">
    <location>
        <begin position="1"/>
        <end position="26"/>
    </location>
</feature>
<sequence>MIPPSGQATARRSATPARRTRPAPGFRPDVEGLRAVAVGSVLLYHAGLPFVPGGFVGVDVFFVISGFLITGLLVKEAERSGRVSLADFYARRVKRLLPAAALVLAVTVLLTFLVIPRTRWTDIGGDIAAAALYFVNWRLAANEVDYLAEDSDVSPVQHFWSLAVEEQFYFVWPVLVVLAVVTARRLGSGLRRTMCAGLAVVALPSFAWSVYYTAADPQQAYFVTTTRMWELAVGAAIALGAARLARLPRPVALVLGWAGLLTVIASAVVLTTSTPWPGYHALLPTLGTAAVIAAGPAAGPGGPVALLGRPTWTWIGGISYSLYLWHWPLIVVAAEAFGGLTQAEGLAVALVSILPAWLTLRMVENPVRFDPRFSARPMLTLRAGALLTTFGLACGSGLIGATELATDEPVANPLGAAAIRSADTYRFPTVADGVSPDPLEAAEDVPDAYDRGCQVDQASSEPISCTYGDPDGRVDMALVGDSKALQWISALDTIAEERGWRVRTYTKSSCPFTPATIALDGRPYVNCTEWGHNVEAELLRDPPDLVLTSQIRSTALTDPADPDSAATREAMSSALRERWSRLVEAGSTVVVLRDNPKPPESLQPVYECVDANRDDLTPCVFPRSLGERESGQPAQTEAARGLRGVHIVDLNDYICPGEVCPPVIGNVLVYRQGAHLTRTYVETLEPRLAKKLAPLVARSRSAT</sequence>
<evidence type="ECO:0000256" key="1">
    <source>
        <dbReference type="SAM" id="MobiDB-lite"/>
    </source>
</evidence>
<dbReference type="PANTHER" id="PTHR23028">
    <property type="entry name" value="ACETYLTRANSFERASE"/>
    <property type="match status" value="1"/>
</dbReference>
<feature type="domain" description="SGNH" evidence="4">
    <location>
        <begin position="453"/>
        <end position="689"/>
    </location>
</feature>
<accession>A0ABD6FEU2</accession>
<keyword evidence="2" id="KW-1133">Transmembrane helix</keyword>
<dbReference type="Pfam" id="PF19040">
    <property type="entry name" value="SGNH"/>
    <property type="match status" value="1"/>
</dbReference>
<feature type="compositionally biased region" description="Low complexity" evidence="1">
    <location>
        <begin position="8"/>
        <end position="17"/>
    </location>
</feature>
<proteinExistence type="predicted"/>
<protein>
    <submittedName>
        <fullName evidence="5">Acyltransferase family protein</fullName>
        <ecNumber evidence="5">2.3.1.-</ecNumber>
    </submittedName>
</protein>